<dbReference type="Proteomes" id="UP000427769">
    <property type="component" value="Chromosome"/>
</dbReference>
<evidence type="ECO:0000313" key="2">
    <source>
        <dbReference type="EMBL" id="BBO78627.1"/>
    </source>
</evidence>
<keyword evidence="1" id="KW-0472">Membrane</keyword>
<evidence type="ECO:0000256" key="1">
    <source>
        <dbReference type="SAM" id="Phobius"/>
    </source>
</evidence>
<dbReference type="RefSeq" id="WP_155307242.1">
    <property type="nucleotide sequence ID" value="NZ_AP021875.1"/>
</dbReference>
<keyword evidence="3" id="KW-1185">Reference proteome</keyword>
<name>A0A5K7ZPQ9_9BACT</name>
<dbReference type="KEGG" id="dwd:DSCW_60440"/>
<dbReference type="AlphaFoldDB" id="A0A5K7ZPQ9"/>
<keyword evidence="1" id="KW-0812">Transmembrane</keyword>
<organism evidence="2 3">
    <name type="scientific">Desulfosarcina widdelii</name>
    <dbReference type="NCBI Taxonomy" id="947919"/>
    <lineage>
        <taxon>Bacteria</taxon>
        <taxon>Pseudomonadati</taxon>
        <taxon>Thermodesulfobacteriota</taxon>
        <taxon>Desulfobacteria</taxon>
        <taxon>Desulfobacterales</taxon>
        <taxon>Desulfosarcinaceae</taxon>
        <taxon>Desulfosarcina</taxon>
    </lineage>
</organism>
<dbReference type="EMBL" id="AP021875">
    <property type="protein sequence ID" value="BBO78627.1"/>
    <property type="molecule type" value="Genomic_DNA"/>
</dbReference>
<feature type="transmembrane region" description="Helical" evidence="1">
    <location>
        <begin position="86"/>
        <end position="105"/>
    </location>
</feature>
<proteinExistence type="predicted"/>
<reference evidence="2 3" key="1">
    <citation type="submission" date="2019-11" db="EMBL/GenBank/DDBJ databases">
        <title>Comparative genomics of hydrocarbon-degrading Desulfosarcina strains.</title>
        <authorList>
            <person name="Watanabe M."/>
            <person name="Kojima H."/>
            <person name="Fukui M."/>
        </authorList>
    </citation>
    <scope>NUCLEOTIDE SEQUENCE [LARGE SCALE GENOMIC DNA]</scope>
    <source>
        <strain evidence="2 3">PP31</strain>
    </source>
</reference>
<accession>A0A5K7ZPQ9</accession>
<protein>
    <submittedName>
        <fullName evidence="2">Uncharacterized protein</fullName>
    </submittedName>
</protein>
<sequence length="108" mass="12334">MEPVNRDYHGMRDQYLELLWSAQKVEDRRLTELILRRLRDMAFEIAISPAPACEIIPFPNIVAQPLGPASEDDLAHPWPKQPLRHLLSFACGYFVVVLFFGLFGLSPA</sequence>
<gene>
    <name evidence="2" type="ORF">DSCW_60440</name>
</gene>
<dbReference type="OrthoDB" id="9887198at2"/>
<keyword evidence="1" id="KW-1133">Transmembrane helix</keyword>
<evidence type="ECO:0000313" key="3">
    <source>
        <dbReference type="Proteomes" id="UP000427769"/>
    </source>
</evidence>